<dbReference type="InterPro" id="IPR001736">
    <property type="entry name" value="PLipase_D/transphosphatidylase"/>
</dbReference>
<dbReference type="PANTHER" id="PTHR21248">
    <property type="entry name" value="CARDIOLIPIN SYNTHASE"/>
    <property type="match status" value="1"/>
</dbReference>
<comment type="subcellular location">
    <subcellularLocation>
        <location evidence="2">Secreted</location>
    </subcellularLocation>
</comment>
<dbReference type="PANTHER" id="PTHR21248:SF12">
    <property type="entry name" value="CARDIOLIPIN SYNTHASE C"/>
    <property type="match status" value="1"/>
</dbReference>
<evidence type="ECO:0000313" key="9">
    <source>
        <dbReference type="Proteomes" id="UP001138709"/>
    </source>
</evidence>
<reference evidence="8" key="2">
    <citation type="journal article" date="2021" name="Syst. Appl. Microbiol.">
        <title>Roseomonas hellenica sp. nov., isolated from roots of wild-growing Alkanna tinctoria.</title>
        <authorList>
            <person name="Rat A."/>
            <person name="Naranjo H.D."/>
            <person name="Lebbe L."/>
            <person name="Cnockaert M."/>
            <person name="Krigas N."/>
            <person name="Grigoriadou K."/>
            <person name="Maloupa E."/>
            <person name="Willems A."/>
        </authorList>
    </citation>
    <scope>NUCLEOTIDE SEQUENCE</scope>
    <source>
        <strain evidence="8">LMG 31228</strain>
    </source>
</reference>
<dbReference type="Proteomes" id="UP001138709">
    <property type="component" value="Unassembled WGS sequence"/>
</dbReference>
<dbReference type="GO" id="GO:0030572">
    <property type="term" value="F:phosphatidyltransferase activity"/>
    <property type="evidence" value="ECO:0007669"/>
    <property type="project" value="UniProtKB-ARBA"/>
</dbReference>
<evidence type="ECO:0000256" key="4">
    <source>
        <dbReference type="ARBA" id="ARBA00022525"/>
    </source>
</evidence>
<dbReference type="CDD" id="cd09111">
    <property type="entry name" value="PLDc_ymdC_like_1"/>
    <property type="match status" value="1"/>
</dbReference>
<accession>A0A9X9XFC0</accession>
<dbReference type="InterPro" id="IPR025202">
    <property type="entry name" value="PLD-like_dom"/>
</dbReference>
<feature type="domain" description="PLD phosphodiesterase" evidence="7">
    <location>
        <begin position="443"/>
        <end position="470"/>
    </location>
</feature>
<evidence type="ECO:0000256" key="1">
    <source>
        <dbReference type="ARBA" id="ARBA00003145"/>
    </source>
</evidence>
<sequence length="553" mass="60309">MRGRAPPPSRAAGRCCRSIASSAGRVAWCAASNRTTAPSPASPRTICRSRPGWTSWRSRPRPRRPWPRPPDPDPAPTVTVPTPSSAALGSDEGVVVMPDGLAAFAARVAAARTATASLDLQYYIWRCDMTGGLLAREVLRVAERGVRVRMLLDDMYAVGAERVLTALDAHARIEVRLFNATRWRRFGPPGLALEMLLGGWHLNRRMHNKLWVVDGRLAIAGGRNIGDEYFDGSGTFNFRDLDLAILGEAASQAQAAFDRYWRHPLSQPLRRISRAAYRRRASRRLAARLDAATRSPEARPFFERVEDSPAVAQFVHGGAAPRLIPVPATAVQVVADPPEKAKGKAVPGVGLAHAVLGALRAARREALLISPYFVPGPAGMALLEDLAQRGVRVSVITNSLAATDVVAAHGGYARYRERLLEAGIALHELKPTRHEGASVLGSRGASLHTKAFVIDGELAFVGSFNLDPRSIALNTEMGSFVRHPDVARQVREEHDRLAEPARSWRVTREAPGRLRWTAEEAGTMVTRNGEPDASLSRRVVARVLRMLPIESQL</sequence>
<dbReference type="SMART" id="SM00155">
    <property type="entry name" value="PLDc"/>
    <property type="match status" value="2"/>
</dbReference>
<organism evidence="8 9">
    <name type="scientific">Neoroseomonas eburnea</name>
    <dbReference type="NCBI Taxonomy" id="1346889"/>
    <lineage>
        <taxon>Bacteria</taxon>
        <taxon>Pseudomonadati</taxon>
        <taxon>Pseudomonadota</taxon>
        <taxon>Alphaproteobacteria</taxon>
        <taxon>Acetobacterales</taxon>
        <taxon>Acetobacteraceae</taxon>
        <taxon>Neoroseomonas</taxon>
    </lineage>
</organism>
<dbReference type="Gene3D" id="3.30.870.10">
    <property type="entry name" value="Endonuclease Chain A"/>
    <property type="match status" value="2"/>
</dbReference>
<name>A0A9X9XFC0_9PROT</name>
<protein>
    <recommendedName>
        <fullName evidence="3">Phospholipase D</fullName>
    </recommendedName>
    <alternativeName>
        <fullName evidence="5">Choline phosphatase</fullName>
    </alternativeName>
</protein>
<dbReference type="GO" id="GO:0032049">
    <property type="term" value="P:cardiolipin biosynthetic process"/>
    <property type="evidence" value="ECO:0007669"/>
    <property type="project" value="UniProtKB-ARBA"/>
</dbReference>
<keyword evidence="4" id="KW-0964">Secreted</keyword>
<evidence type="ECO:0000256" key="2">
    <source>
        <dbReference type="ARBA" id="ARBA00004613"/>
    </source>
</evidence>
<keyword evidence="9" id="KW-1185">Reference proteome</keyword>
<dbReference type="Pfam" id="PF13091">
    <property type="entry name" value="PLDc_2"/>
    <property type="match status" value="2"/>
</dbReference>
<evidence type="ECO:0000256" key="5">
    <source>
        <dbReference type="ARBA" id="ARBA00029594"/>
    </source>
</evidence>
<dbReference type="PROSITE" id="PS50035">
    <property type="entry name" value="PLD"/>
    <property type="match status" value="2"/>
</dbReference>
<dbReference type="SUPFAM" id="SSF56024">
    <property type="entry name" value="Phospholipase D/nuclease"/>
    <property type="match status" value="2"/>
</dbReference>
<dbReference type="CDD" id="cd09113">
    <property type="entry name" value="PLDc_ymdC_like_2"/>
    <property type="match status" value="1"/>
</dbReference>
<dbReference type="EMBL" id="JAAEDL010000018">
    <property type="protein sequence ID" value="MBR0682406.1"/>
    <property type="molecule type" value="Genomic_DNA"/>
</dbReference>
<proteinExistence type="predicted"/>
<feature type="compositionally biased region" description="Low complexity" evidence="6">
    <location>
        <begin position="48"/>
        <end position="57"/>
    </location>
</feature>
<dbReference type="AlphaFoldDB" id="A0A9X9XFC0"/>
<feature type="compositionally biased region" description="Low complexity" evidence="6">
    <location>
        <begin position="76"/>
        <end position="86"/>
    </location>
</feature>
<evidence type="ECO:0000313" key="8">
    <source>
        <dbReference type="EMBL" id="MBR0682406.1"/>
    </source>
</evidence>
<comment type="caution">
    <text evidence="8">The sequence shown here is derived from an EMBL/GenBank/DDBJ whole genome shotgun (WGS) entry which is preliminary data.</text>
</comment>
<feature type="region of interest" description="Disordered" evidence="6">
    <location>
        <begin position="31"/>
        <end position="87"/>
    </location>
</feature>
<evidence type="ECO:0000256" key="3">
    <source>
        <dbReference type="ARBA" id="ARBA00018392"/>
    </source>
</evidence>
<gene>
    <name evidence="8" type="ORF">GXW74_18080</name>
</gene>
<evidence type="ECO:0000256" key="6">
    <source>
        <dbReference type="SAM" id="MobiDB-lite"/>
    </source>
</evidence>
<reference evidence="8" key="1">
    <citation type="submission" date="2020-01" db="EMBL/GenBank/DDBJ databases">
        <authorList>
            <person name="Rat A."/>
        </authorList>
    </citation>
    <scope>NUCLEOTIDE SEQUENCE</scope>
    <source>
        <strain evidence="8">LMG 31228</strain>
    </source>
</reference>
<comment type="function">
    <text evidence="1">Could be a virulence factor.</text>
</comment>
<evidence type="ECO:0000259" key="7">
    <source>
        <dbReference type="PROSITE" id="PS50035"/>
    </source>
</evidence>
<dbReference type="GO" id="GO:0005576">
    <property type="term" value="C:extracellular region"/>
    <property type="evidence" value="ECO:0007669"/>
    <property type="project" value="UniProtKB-SubCell"/>
</dbReference>
<feature type="domain" description="PLD phosphodiesterase" evidence="7">
    <location>
        <begin position="202"/>
        <end position="229"/>
    </location>
</feature>